<evidence type="ECO:0000313" key="2">
    <source>
        <dbReference type="Proteomes" id="UP000033546"/>
    </source>
</evidence>
<evidence type="ECO:0000313" key="1">
    <source>
        <dbReference type="EMBL" id="KJV66018.1"/>
    </source>
</evidence>
<dbReference type="EMBL" id="LANU01000001">
    <property type="protein sequence ID" value="KJV66018.1"/>
    <property type="molecule type" value="Genomic_DNA"/>
</dbReference>
<proteinExistence type="predicted"/>
<organism evidence="1 2">
    <name type="scientific">Ehrlichia cf. muris str. EmCRT</name>
    <dbReference type="NCBI Taxonomy" id="1359167"/>
    <lineage>
        <taxon>Bacteria</taxon>
        <taxon>Pseudomonadati</taxon>
        <taxon>Pseudomonadota</taxon>
        <taxon>Alphaproteobacteria</taxon>
        <taxon>Rickettsiales</taxon>
        <taxon>Anaplasmataceae</taxon>
        <taxon>Ehrlichia</taxon>
    </lineage>
</organism>
<protein>
    <submittedName>
        <fullName evidence="1">Uncharacterized protein</fullName>
    </submittedName>
</protein>
<name>A0A0F3ND53_9RICK</name>
<dbReference type="RefSeq" id="WP_045804593.1">
    <property type="nucleotide sequence ID" value="NZ_LANU01000001.1"/>
</dbReference>
<gene>
    <name evidence="1" type="ORF">EMUCRT_0208</name>
</gene>
<reference evidence="1 2" key="1">
    <citation type="submission" date="2015-02" db="EMBL/GenBank/DDBJ databases">
        <title>Genome Sequencing of Rickettsiales.</title>
        <authorList>
            <person name="Daugherty S.C."/>
            <person name="Su Q."/>
            <person name="Abolude K."/>
            <person name="Beier-Sexton M."/>
            <person name="Carlyon J.A."/>
            <person name="Carter R."/>
            <person name="Day N.P."/>
            <person name="Dumler S.J."/>
            <person name="Dyachenko V."/>
            <person name="Godinez A."/>
            <person name="Kurtti T.J."/>
            <person name="Lichay M."/>
            <person name="Mullins K.E."/>
            <person name="Ott S."/>
            <person name="Pappas-Brown V."/>
            <person name="Paris D.H."/>
            <person name="Patel P."/>
            <person name="Richards A.L."/>
            <person name="Sadzewicz L."/>
            <person name="Sears K."/>
            <person name="Seidman D."/>
            <person name="Sengamalay N."/>
            <person name="Stenos J."/>
            <person name="Tallon L.J."/>
            <person name="Vincent G."/>
            <person name="Fraser C.M."/>
            <person name="Munderloh U."/>
            <person name="Dunning-Hotopp J.C."/>
        </authorList>
    </citation>
    <scope>NUCLEOTIDE SEQUENCE [LARGE SCALE GENOMIC DNA]</scope>
    <source>
        <strain evidence="1 2">EmCRT</strain>
    </source>
</reference>
<dbReference type="Proteomes" id="UP000033546">
    <property type="component" value="Unassembled WGS sequence"/>
</dbReference>
<sequence>MSKGKEDSENIIKCTLCYLNNIKSYTSASKKNIIEAFESGLITEDQFAHMIYHVTKFIKKIEIYENVFLEIYNNYVICK</sequence>
<comment type="caution">
    <text evidence="1">The sequence shown here is derived from an EMBL/GenBank/DDBJ whole genome shotgun (WGS) entry which is preliminary data.</text>
</comment>
<dbReference type="PATRIC" id="fig|1359167.3.peg.199"/>
<dbReference type="AlphaFoldDB" id="A0A0F3ND53"/>
<accession>A0A0F3ND53</accession>